<evidence type="ECO:0000259" key="1">
    <source>
        <dbReference type="Pfam" id="PF01637"/>
    </source>
</evidence>
<dbReference type="AlphaFoldDB" id="A0AAV3UNT5"/>
<evidence type="ECO:0000313" key="2">
    <source>
        <dbReference type="EMBL" id="GAA5060495.1"/>
    </source>
</evidence>
<evidence type="ECO:0000313" key="3">
    <source>
        <dbReference type="Proteomes" id="UP001501729"/>
    </source>
</evidence>
<dbReference type="Proteomes" id="UP001501729">
    <property type="component" value="Unassembled WGS sequence"/>
</dbReference>
<accession>A0AAV3UNT5</accession>
<dbReference type="Gene3D" id="3.40.50.300">
    <property type="entry name" value="P-loop containing nucleotide triphosphate hydrolases"/>
    <property type="match status" value="1"/>
</dbReference>
<comment type="caution">
    <text evidence="2">The sequence shown here is derived from an EMBL/GenBank/DDBJ whole genome shotgun (WGS) entry which is preliminary data.</text>
</comment>
<sequence>MLPFVNRTTELDRLTKLYNSKFPNLSVIYGRRRMGKTALVVKSIEDREDAVYHQAAHGTPEQQLDSSSG</sequence>
<dbReference type="InterPro" id="IPR011579">
    <property type="entry name" value="ATPase_dom"/>
</dbReference>
<dbReference type="GO" id="GO:0005524">
    <property type="term" value="F:ATP binding"/>
    <property type="evidence" value="ECO:0007669"/>
    <property type="project" value="InterPro"/>
</dbReference>
<dbReference type="Pfam" id="PF01637">
    <property type="entry name" value="ATPase_2"/>
    <property type="match status" value="1"/>
</dbReference>
<keyword evidence="3" id="KW-1185">Reference proteome</keyword>
<dbReference type="RefSeq" id="WP_227777431.1">
    <property type="nucleotide sequence ID" value="NZ_BAABKX010000019.1"/>
</dbReference>
<dbReference type="GeneID" id="68615554"/>
<gene>
    <name evidence="2" type="ORF">GCM10025751_45650</name>
</gene>
<dbReference type="InterPro" id="IPR027417">
    <property type="entry name" value="P-loop_NTPase"/>
</dbReference>
<proteinExistence type="predicted"/>
<name>A0AAV3UNT5_9EURY</name>
<dbReference type="SUPFAM" id="SSF52540">
    <property type="entry name" value="P-loop containing nucleoside triphosphate hydrolases"/>
    <property type="match status" value="1"/>
</dbReference>
<reference evidence="2 3" key="1">
    <citation type="journal article" date="2019" name="Int. J. Syst. Evol. Microbiol.">
        <title>The Global Catalogue of Microorganisms (GCM) 10K type strain sequencing project: providing services to taxonomists for standard genome sequencing and annotation.</title>
        <authorList>
            <consortium name="The Broad Institute Genomics Platform"/>
            <consortium name="The Broad Institute Genome Sequencing Center for Infectious Disease"/>
            <person name="Wu L."/>
            <person name="Ma J."/>
        </authorList>
    </citation>
    <scope>NUCLEOTIDE SEQUENCE [LARGE SCALE GENOMIC DNA]</scope>
    <source>
        <strain evidence="2 3">JCM 17504</strain>
    </source>
</reference>
<organism evidence="2 3">
    <name type="scientific">Haladaptatus pallidirubidus</name>
    <dbReference type="NCBI Taxonomy" id="1008152"/>
    <lineage>
        <taxon>Archaea</taxon>
        <taxon>Methanobacteriati</taxon>
        <taxon>Methanobacteriota</taxon>
        <taxon>Stenosarchaea group</taxon>
        <taxon>Halobacteria</taxon>
        <taxon>Halobacteriales</taxon>
        <taxon>Haladaptataceae</taxon>
        <taxon>Haladaptatus</taxon>
    </lineage>
</organism>
<feature type="domain" description="ATPase" evidence="1">
    <location>
        <begin position="4"/>
        <end position="59"/>
    </location>
</feature>
<protein>
    <recommendedName>
        <fullName evidence="1">ATPase domain-containing protein</fullName>
    </recommendedName>
</protein>
<dbReference type="PANTHER" id="PTHR34704">
    <property type="entry name" value="ATPASE"/>
    <property type="match status" value="1"/>
</dbReference>
<dbReference type="PANTHER" id="PTHR34704:SF1">
    <property type="entry name" value="ATPASE"/>
    <property type="match status" value="1"/>
</dbReference>
<dbReference type="EMBL" id="BAABKX010000019">
    <property type="protein sequence ID" value="GAA5060495.1"/>
    <property type="molecule type" value="Genomic_DNA"/>
</dbReference>